<name>A0A1X2HP60_SYNRA</name>
<reference evidence="1 2" key="1">
    <citation type="submission" date="2016-07" db="EMBL/GenBank/DDBJ databases">
        <title>Pervasive Adenine N6-methylation of Active Genes in Fungi.</title>
        <authorList>
            <consortium name="DOE Joint Genome Institute"/>
            <person name="Mondo S.J."/>
            <person name="Dannebaum R.O."/>
            <person name="Kuo R.C."/>
            <person name="Labutti K."/>
            <person name="Haridas S."/>
            <person name="Kuo A."/>
            <person name="Salamov A."/>
            <person name="Ahrendt S.R."/>
            <person name="Lipzen A."/>
            <person name="Sullivan W."/>
            <person name="Andreopoulos W.B."/>
            <person name="Clum A."/>
            <person name="Lindquist E."/>
            <person name="Daum C."/>
            <person name="Ramamoorthy G.K."/>
            <person name="Gryganskyi A."/>
            <person name="Culley D."/>
            <person name="Magnuson J.K."/>
            <person name="James T.Y."/>
            <person name="O'Malley M.A."/>
            <person name="Stajich J.E."/>
            <person name="Spatafora J.W."/>
            <person name="Visel A."/>
            <person name="Grigoriev I.V."/>
        </authorList>
    </citation>
    <scope>NUCLEOTIDE SEQUENCE [LARGE SCALE GENOMIC DNA]</scope>
    <source>
        <strain evidence="1 2">NRRL 2496</strain>
    </source>
</reference>
<dbReference type="InterPro" id="IPR036047">
    <property type="entry name" value="F-box-like_dom_sf"/>
</dbReference>
<evidence type="ECO:0008006" key="3">
    <source>
        <dbReference type="Google" id="ProtNLM"/>
    </source>
</evidence>
<evidence type="ECO:0000313" key="2">
    <source>
        <dbReference type="Proteomes" id="UP000242180"/>
    </source>
</evidence>
<dbReference type="CDD" id="cd09917">
    <property type="entry name" value="F-box_SF"/>
    <property type="match status" value="1"/>
</dbReference>
<comment type="caution">
    <text evidence="1">The sequence shown here is derived from an EMBL/GenBank/DDBJ whole genome shotgun (WGS) entry which is preliminary data.</text>
</comment>
<protein>
    <recommendedName>
        <fullName evidence="3">F-box domain-containing protein</fullName>
    </recommendedName>
</protein>
<dbReference type="EMBL" id="MCGN01000002">
    <property type="protein sequence ID" value="ORZ01141.1"/>
    <property type="molecule type" value="Genomic_DNA"/>
</dbReference>
<gene>
    <name evidence="1" type="ORF">BCR43DRAFT_486445</name>
</gene>
<keyword evidence="2" id="KW-1185">Reference proteome</keyword>
<dbReference type="Proteomes" id="UP000242180">
    <property type="component" value="Unassembled WGS sequence"/>
</dbReference>
<accession>A0A1X2HP60</accession>
<dbReference type="InParanoid" id="A0A1X2HP60"/>
<dbReference type="SUPFAM" id="SSF81383">
    <property type="entry name" value="F-box domain"/>
    <property type="match status" value="1"/>
</dbReference>
<dbReference type="OrthoDB" id="2217005at2759"/>
<sequence length="395" mass="45975">MTIDSPELVDRIFSFLTYLEVYRMRMVCTAWLRLAEEHIYLRAKNDNDPVIVQSGSFHQRGKQQPPYWTRTPQQHAEHYGELFVEDFDADNHVVELRPLSSETVSLAVDATDVSRPPTAYHRQVQLYFRPWVAAPIQEQQGHAFVSPHPSTPLDLCMMQLHIHYNPALEQVHVLPPWNTTSASLYEELHYVANKGFIMCFSYLHTDQECHQRRELEQIAAGRHQRPFLHEIANAAVLPAPRLRVHWLRVSIAWLVSGFHPDVHVEPLYPAMYARLECALQSQHMLYRYDRWAEPVLRYILDPDDPLPATLLDHVRAVCADEEAYTPRLARLERLLESVGVDHRVIWKYPFLSSFALGFGSSYRIEETIVGQVQEAEREWRNKKRSMRDGALLSAH</sequence>
<dbReference type="AlphaFoldDB" id="A0A1X2HP60"/>
<organism evidence="1 2">
    <name type="scientific">Syncephalastrum racemosum</name>
    <name type="common">Filamentous fungus</name>
    <dbReference type="NCBI Taxonomy" id="13706"/>
    <lineage>
        <taxon>Eukaryota</taxon>
        <taxon>Fungi</taxon>
        <taxon>Fungi incertae sedis</taxon>
        <taxon>Mucoromycota</taxon>
        <taxon>Mucoromycotina</taxon>
        <taxon>Mucoromycetes</taxon>
        <taxon>Mucorales</taxon>
        <taxon>Syncephalastraceae</taxon>
        <taxon>Syncephalastrum</taxon>
    </lineage>
</organism>
<evidence type="ECO:0000313" key="1">
    <source>
        <dbReference type="EMBL" id="ORZ01141.1"/>
    </source>
</evidence>
<dbReference type="STRING" id="13706.A0A1X2HP60"/>
<proteinExistence type="predicted"/>